<proteinExistence type="predicted"/>
<accession>A0A8H7YB94</accession>
<dbReference type="InterPro" id="IPR003615">
    <property type="entry name" value="HNH_nuc"/>
</dbReference>
<dbReference type="Proteomes" id="UP000670092">
    <property type="component" value="Unassembled WGS sequence"/>
</dbReference>
<dbReference type="EMBL" id="JAEVHI010000007">
    <property type="protein sequence ID" value="KAG5287831.1"/>
    <property type="molecule type" value="Genomic_DNA"/>
</dbReference>
<protein>
    <recommendedName>
        <fullName evidence="1">HNH nuclease domain-containing protein</fullName>
    </recommendedName>
</protein>
<evidence type="ECO:0000313" key="2">
    <source>
        <dbReference type="EMBL" id="KAG5287831.1"/>
    </source>
</evidence>
<dbReference type="OrthoDB" id="2104739at2759"/>
<gene>
    <name evidence="2" type="ORF">I7I52_11732</name>
</gene>
<name>A0A8H7YB94_AJECA</name>
<evidence type="ECO:0000259" key="1">
    <source>
        <dbReference type="Pfam" id="PF13391"/>
    </source>
</evidence>
<organism evidence="2 3">
    <name type="scientific">Ajellomyces capsulatus</name>
    <name type="common">Darling's disease fungus</name>
    <name type="synonym">Histoplasma capsulatum</name>
    <dbReference type="NCBI Taxonomy" id="5037"/>
    <lineage>
        <taxon>Eukaryota</taxon>
        <taxon>Fungi</taxon>
        <taxon>Dikarya</taxon>
        <taxon>Ascomycota</taxon>
        <taxon>Pezizomycotina</taxon>
        <taxon>Eurotiomycetes</taxon>
        <taxon>Eurotiomycetidae</taxon>
        <taxon>Onygenales</taxon>
        <taxon>Ajellomycetaceae</taxon>
        <taxon>Histoplasma</taxon>
    </lineage>
</organism>
<dbReference type="VEuPathDB" id="FungiDB:I7I52_11732"/>
<dbReference type="Pfam" id="PF13391">
    <property type="entry name" value="HNH_2"/>
    <property type="match status" value="1"/>
</dbReference>
<feature type="domain" description="HNH nuclease" evidence="1">
    <location>
        <begin position="205"/>
        <end position="280"/>
    </location>
</feature>
<dbReference type="AlphaFoldDB" id="A0A8H7YB94"/>
<evidence type="ECO:0000313" key="3">
    <source>
        <dbReference type="Proteomes" id="UP000670092"/>
    </source>
</evidence>
<sequence>MGPYRHQSSLEAILDFSACQHFTPDQRTRARTKLYSIIDHCNTPHDRSLVKYNRPLLLRYTYEYARSDLSQDMVLSAIVNWLGFSVDGEAIDFSDEDVADNLRERLMEFADFLLDNFFTPLKAAGLHTSQPSPAPLPAVQGAIDGEQIYVETPDRLSMLRGACLIRDHYRCVISHKFDLTEALKRFKNHGTDAQDEEGNPLHGQPFDSLQVAHILPHALMKSGHDSQLSESKRATLNILDMFDHGVVRLIEGIDIDRPFNAITLSPSLHTLFGGFEIFFEPVPSQLHTYQVKPFLPEIFPDLSVTRTLYPSVDCTIDAPLPRFFAIRSAIAHILHLSGAGEYIEKILRDLENIGGHGDGSTELGRLVMLRLGDWADVKC</sequence>
<reference evidence="2 3" key="1">
    <citation type="submission" date="2021-01" db="EMBL/GenBank/DDBJ databases">
        <title>Chromosome-level genome assembly of a human fungal pathogen reveals clustering of transcriptionally co-regulated genes.</title>
        <authorList>
            <person name="Voorhies M."/>
            <person name="Cohen S."/>
            <person name="Shea T.P."/>
            <person name="Petrus S."/>
            <person name="Munoz J.F."/>
            <person name="Poplawski S."/>
            <person name="Goldman W.E."/>
            <person name="Michael T."/>
            <person name="Cuomo C.A."/>
            <person name="Sil A."/>
            <person name="Beyhan S."/>
        </authorList>
    </citation>
    <scope>NUCLEOTIDE SEQUENCE [LARGE SCALE GENOMIC DNA]</scope>
    <source>
        <strain evidence="2 3">G184AR</strain>
    </source>
</reference>
<comment type="caution">
    <text evidence="2">The sequence shown here is derived from an EMBL/GenBank/DDBJ whole genome shotgun (WGS) entry which is preliminary data.</text>
</comment>